<evidence type="ECO:0000313" key="1">
    <source>
        <dbReference type="EMBL" id="GIY38180.1"/>
    </source>
</evidence>
<accession>A0AAV4T087</accession>
<dbReference type="Proteomes" id="UP001054945">
    <property type="component" value="Unassembled WGS sequence"/>
</dbReference>
<organism evidence="1 2">
    <name type="scientific">Caerostris extrusa</name>
    <name type="common">Bark spider</name>
    <name type="synonym">Caerostris bankana</name>
    <dbReference type="NCBI Taxonomy" id="172846"/>
    <lineage>
        <taxon>Eukaryota</taxon>
        <taxon>Metazoa</taxon>
        <taxon>Ecdysozoa</taxon>
        <taxon>Arthropoda</taxon>
        <taxon>Chelicerata</taxon>
        <taxon>Arachnida</taxon>
        <taxon>Araneae</taxon>
        <taxon>Araneomorphae</taxon>
        <taxon>Entelegynae</taxon>
        <taxon>Araneoidea</taxon>
        <taxon>Araneidae</taxon>
        <taxon>Caerostris</taxon>
    </lineage>
</organism>
<proteinExistence type="predicted"/>
<dbReference type="AlphaFoldDB" id="A0AAV4T087"/>
<evidence type="ECO:0000313" key="2">
    <source>
        <dbReference type="Proteomes" id="UP001054945"/>
    </source>
</evidence>
<keyword evidence="2" id="KW-1185">Reference proteome</keyword>
<name>A0AAV4T087_CAEEX</name>
<protein>
    <submittedName>
        <fullName evidence="1">Uncharacterized protein</fullName>
    </submittedName>
</protein>
<dbReference type="EMBL" id="BPLR01010268">
    <property type="protein sequence ID" value="GIY38180.1"/>
    <property type="molecule type" value="Genomic_DNA"/>
</dbReference>
<comment type="caution">
    <text evidence="1">The sequence shown here is derived from an EMBL/GenBank/DDBJ whole genome shotgun (WGS) entry which is preliminary data.</text>
</comment>
<gene>
    <name evidence="1" type="ORF">CEXT_89171</name>
</gene>
<sequence length="98" mass="11029">MPADSVVAFAVACIVNSIVGSFRDGFLQISCPISSRRRACFTNLSQYERGLRRTVCGIMRRLYKHQAFATPSAVEDFIQQNRWITTGEIASHHPQKLV</sequence>
<reference evidence="1 2" key="1">
    <citation type="submission" date="2021-06" db="EMBL/GenBank/DDBJ databases">
        <title>Caerostris extrusa draft genome.</title>
        <authorList>
            <person name="Kono N."/>
            <person name="Arakawa K."/>
        </authorList>
    </citation>
    <scope>NUCLEOTIDE SEQUENCE [LARGE SCALE GENOMIC DNA]</scope>
</reference>